<organism evidence="1 2">
    <name type="scientific">Roseomonas alba</name>
    <dbReference type="NCBI Taxonomy" id="2846776"/>
    <lineage>
        <taxon>Bacteria</taxon>
        <taxon>Pseudomonadati</taxon>
        <taxon>Pseudomonadota</taxon>
        <taxon>Alphaproteobacteria</taxon>
        <taxon>Acetobacterales</taxon>
        <taxon>Roseomonadaceae</taxon>
        <taxon>Roseomonas</taxon>
    </lineage>
</organism>
<keyword evidence="2" id="KW-1185">Reference proteome</keyword>
<evidence type="ECO:0000313" key="2">
    <source>
        <dbReference type="Proteomes" id="UP001196565"/>
    </source>
</evidence>
<dbReference type="RefSeq" id="WP_219766683.1">
    <property type="nucleotide sequence ID" value="NZ_JAHYBZ010000015.1"/>
</dbReference>
<dbReference type="Proteomes" id="UP001196565">
    <property type="component" value="Unassembled WGS sequence"/>
</dbReference>
<gene>
    <name evidence="1" type="ORF">KPL78_28445</name>
</gene>
<comment type="caution">
    <text evidence="1">The sequence shown here is derived from an EMBL/GenBank/DDBJ whole genome shotgun (WGS) entry which is preliminary data.</text>
</comment>
<evidence type="ECO:0000313" key="1">
    <source>
        <dbReference type="EMBL" id="MBW6401811.1"/>
    </source>
</evidence>
<dbReference type="EMBL" id="JAHYBZ010000015">
    <property type="protein sequence ID" value="MBW6401811.1"/>
    <property type="molecule type" value="Genomic_DNA"/>
</dbReference>
<sequence>MPERIISARDVARRLGLSHTAIQKAEHVGRIRREADGSWDVERVRRDLTASAVPGRSPLATAGDDTPLGRLTLARLALGVEAQRLAIDEKKGRLMDVTAANHRVDEVAAGMRDAVLNWPARVAGQIAAEIGRDPHLVQTILQEQMNALLLEVADRLDPPASSDLDPRA</sequence>
<reference evidence="1 2" key="1">
    <citation type="submission" date="2021-07" db="EMBL/GenBank/DDBJ databases">
        <authorList>
            <person name="So Y."/>
        </authorList>
    </citation>
    <scope>NUCLEOTIDE SEQUENCE [LARGE SCALE GENOMIC DNA]</scope>
    <source>
        <strain evidence="1 2">HJA6</strain>
    </source>
</reference>
<proteinExistence type="predicted"/>
<protein>
    <submittedName>
        <fullName evidence="1">Uncharacterized protein</fullName>
    </submittedName>
</protein>
<name>A0ABS7AHM2_9PROT</name>
<accession>A0ABS7AHM2</accession>